<dbReference type="Pfam" id="PF01261">
    <property type="entry name" value="AP_endonuc_2"/>
    <property type="match status" value="1"/>
</dbReference>
<evidence type="ECO:0000259" key="1">
    <source>
        <dbReference type="Pfam" id="PF01261"/>
    </source>
</evidence>
<keyword evidence="2" id="KW-0378">Hydrolase</keyword>
<name>A0A9W6D3N3_9BACT</name>
<dbReference type="EMBL" id="BSDR01000001">
    <property type="protein sequence ID" value="GLI33597.1"/>
    <property type="molecule type" value="Genomic_DNA"/>
</dbReference>
<proteinExistence type="predicted"/>
<evidence type="ECO:0000313" key="3">
    <source>
        <dbReference type="Proteomes" id="UP001144372"/>
    </source>
</evidence>
<dbReference type="PANTHER" id="PTHR12110:SF21">
    <property type="entry name" value="XYLOSE ISOMERASE-LIKE TIM BARREL DOMAIN-CONTAINING PROTEIN"/>
    <property type="match status" value="1"/>
</dbReference>
<dbReference type="InterPro" id="IPR036237">
    <property type="entry name" value="Xyl_isomerase-like_sf"/>
</dbReference>
<sequence length="270" mass="31366">MLPQFNEDMLKLLADVHISMPWRFLPQYLEMILHYRMNLEIGFDANQLDAVPRTEMNAVASKLQKRGCRITLHGPFWDLSPGSVDSLIRKISKLRLDQFMRIFEIFRPIQVVCHTGYDPRHHGGHRQIWLDHSMGTWEDLVRQAEKLGIPLLLENVWEHDPLLHQEIFRRIPSACFGFCLDVGHQNCFSKTSLDQWIEALSDFLMEMHLHDNDGTRDAHLPIGQGNIDFVTLFRVLEKAGKKPLLTLEPHRKEHLVETLAGLTQVLGKNR</sequence>
<dbReference type="Proteomes" id="UP001144372">
    <property type="component" value="Unassembled WGS sequence"/>
</dbReference>
<dbReference type="AlphaFoldDB" id="A0A9W6D3N3"/>
<dbReference type="InterPro" id="IPR013022">
    <property type="entry name" value="Xyl_isomerase-like_TIM-brl"/>
</dbReference>
<dbReference type="GO" id="GO:0004519">
    <property type="term" value="F:endonuclease activity"/>
    <property type="evidence" value="ECO:0007669"/>
    <property type="project" value="UniProtKB-KW"/>
</dbReference>
<comment type="caution">
    <text evidence="2">The sequence shown here is derived from an EMBL/GenBank/DDBJ whole genome shotgun (WGS) entry which is preliminary data.</text>
</comment>
<gene>
    <name evidence="2" type="ORF">DAMNIGENAA_10300</name>
</gene>
<dbReference type="InterPro" id="IPR050312">
    <property type="entry name" value="IolE/XylAMocC-like"/>
</dbReference>
<accession>A0A9W6D3N3</accession>
<protein>
    <submittedName>
        <fullName evidence="2">AP endonuclease</fullName>
    </submittedName>
</protein>
<dbReference type="PANTHER" id="PTHR12110">
    <property type="entry name" value="HYDROXYPYRUVATE ISOMERASE"/>
    <property type="match status" value="1"/>
</dbReference>
<evidence type="ECO:0000313" key="2">
    <source>
        <dbReference type="EMBL" id="GLI33597.1"/>
    </source>
</evidence>
<keyword evidence="2" id="KW-0255">Endonuclease</keyword>
<organism evidence="2 3">
    <name type="scientific">Desulforhabdus amnigena</name>
    <dbReference type="NCBI Taxonomy" id="40218"/>
    <lineage>
        <taxon>Bacteria</taxon>
        <taxon>Pseudomonadati</taxon>
        <taxon>Thermodesulfobacteriota</taxon>
        <taxon>Syntrophobacteria</taxon>
        <taxon>Syntrophobacterales</taxon>
        <taxon>Syntrophobacteraceae</taxon>
        <taxon>Desulforhabdus</taxon>
    </lineage>
</organism>
<feature type="domain" description="Xylose isomerase-like TIM barrel" evidence="1">
    <location>
        <begin position="40"/>
        <end position="253"/>
    </location>
</feature>
<dbReference type="SUPFAM" id="SSF51658">
    <property type="entry name" value="Xylose isomerase-like"/>
    <property type="match status" value="1"/>
</dbReference>
<reference evidence="2" key="1">
    <citation type="submission" date="2022-12" db="EMBL/GenBank/DDBJ databases">
        <title>Reference genome sequencing for broad-spectrum identification of bacterial and archaeal isolates by mass spectrometry.</title>
        <authorList>
            <person name="Sekiguchi Y."/>
            <person name="Tourlousse D.M."/>
        </authorList>
    </citation>
    <scope>NUCLEOTIDE SEQUENCE</scope>
    <source>
        <strain evidence="2">ASRB1</strain>
    </source>
</reference>
<dbReference type="Gene3D" id="3.20.20.150">
    <property type="entry name" value="Divalent-metal-dependent TIM barrel enzymes"/>
    <property type="match status" value="1"/>
</dbReference>
<keyword evidence="2" id="KW-0540">Nuclease</keyword>
<keyword evidence="3" id="KW-1185">Reference proteome</keyword>